<dbReference type="PROSITE" id="PS50928">
    <property type="entry name" value="ABC_TM1"/>
    <property type="match status" value="1"/>
</dbReference>
<evidence type="ECO:0000256" key="4">
    <source>
        <dbReference type="ARBA" id="ARBA00022692"/>
    </source>
</evidence>
<evidence type="ECO:0000313" key="9">
    <source>
        <dbReference type="EMBL" id="MFD2741557.1"/>
    </source>
</evidence>
<feature type="domain" description="ABC transmembrane type-1" evidence="8">
    <location>
        <begin position="95"/>
        <end position="294"/>
    </location>
</feature>
<dbReference type="PANTHER" id="PTHR43163">
    <property type="entry name" value="DIPEPTIDE TRANSPORT SYSTEM PERMEASE PROTEIN DPPB-RELATED"/>
    <property type="match status" value="1"/>
</dbReference>
<protein>
    <submittedName>
        <fullName evidence="9">Oligopeptide ABC transporter permease OppB</fullName>
    </submittedName>
</protein>
<keyword evidence="2 7" id="KW-0813">Transport</keyword>
<feature type="transmembrane region" description="Helical" evidence="7">
    <location>
        <begin position="103"/>
        <end position="122"/>
    </location>
</feature>
<evidence type="ECO:0000256" key="1">
    <source>
        <dbReference type="ARBA" id="ARBA00004651"/>
    </source>
</evidence>
<dbReference type="CDD" id="cd06261">
    <property type="entry name" value="TM_PBP2"/>
    <property type="match status" value="1"/>
</dbReference>
<dbReference type="EMBL" id="JBHUMP010000030">
    <property type="protein sequence ID" value="MFD2741557.1"/>
    <property type="molecule type" value="Genomic_DNA"/>
</dbReference>
<keyword evidence="5 7" id="KW-1133">Transmembrane helix</keyword>
<dbReference type="SUPFAM" id="SSF161098">
    <property type="entry name" value="MetI-like"/>
    <property type="match status" value="1"/>
</dbReference>
<comment type="subcellular location">
    <subcellularLocation>
        <location evidence="1 7">Cell membrane</location>
        <topology evidence="1 7">Multi-pass membrane protein</topology>
    </subcellularLocation>
</comment>
<name>A0ABW5U6W6_9RHOB</name>
<feature type="transmembrane region" description="Helical" evidence="7">
    <location>
        <begin position="174"/>
        <end position="194"/>
    </location>
</feature>
<dbReference type="PANTHER" id="PTHR43163:SF6">
    <property type="entry name" value="DIPEPTIDE TRANSPORT SYSTEM PERMEASE PROTEIN DPPB-RELATED"/>
    <property type="match status" value="1"/>
</dbReference>
<dbReference type="RefSeq" id="WP_386375984.1">
    <property type="nucleotide sequence ID" value="NZ_JBHUMP010000030.1"/>
</dbReference>
<evidence type="ECO:0000256" key="2">
    <source>
        <dbReference type="ARBA" id="ARBA00022448"/>
    </source>
</evidence>
<reference evidence="10" key="1">
    <citation type="journal article" date="2019" name="Int. J. Syst. Evol. Microbiol.">
        <title>The Global Catalogue of Microorganisms (GCM) 10K type strain sequencing project: providing services to taxonomists for standard genome sequencing and annotation.</title>
        <authorList>
            <consortium name="The Broad Institute Genomics Platform"/>
            <consortium name="The Broad Institute Genome Sequencing Center for Infectious Disease"/>
            <person name="Wu L."/>
            <person name="Ma J."/>
        </authorList>
    </citation>
    <scope>NUCLEOTIDE SEQUENCE [LARGE SCALE GENOMIC DNA]</scope>
    <source>
        <strain evidence="10">TISTR 2562</strain>
    </source>
</reference>
<organism evidence="9 10">
    <name type="scientific">Sulfitobacter aestuarii</name>
    <dbReference type="NCBI Taxonomy" id="2161676"/>
    <lineage>
        <taxon>Bacteria</taxon>
        <taxon>Pseudomonadati</taxon>
        <taxon>Pseudomonadota</taxon>
        <taxon>Alphaproteobacteria</taxon>
        <taxon>Rhodobacterales</taxon>
        <taxon>Roseobacteraceae</taxon>
        <taxon>Sulfitobacter</taxon>
    </lineage>
</organism>
<comment type="caution">
    <text evidence="9">The sequence shown here is derived from an EMBL/GenBank/DDBJ whole genome shotgun (WGS) entry which is preliminary data.</text>
</comment>
<feature type="transmembrane region" description="Helical" evidence="7">
    <location>
        <begin position="233"/>
        <end position="255"/>
    </location>
</feature>
<dbReference type="NCBIfam" id="NF007008">
    <property type="entry name" value="PRK09471.1"/>
    <property type="match status" value="1"/>
</dbReference>
<keyword evidence="3" id="KW-1003">Cell membrane</keyword>
<feature type="transmembrane region" description="Helical" evidence="7">
    <location>
        <begin position="275"/>
        <end position="301"/>
    </location>
</feature>
<comment type="similarity">
    <text evidence="7">Belongs to the binding-protein-dependent transport system permease family.</text>
</comment>
<dbReference type="Pfam" id="PF00528">
    <property type="entry name" value="BPD_transp_1"/>
    <property type="match status" value="1"/>
</dbReference>
<dbReference type="InterPro" id="IPR035906">
    <property type="entry name" value="MetI-like_sf"/>
</dbReference>
<keyword evidence="6 7" id="KW-0472">Membrane</keyword>
<keyword evidence="10" id="KW-1185">Reference proteome</keyword>
<evidence type="ECO:0000313" key="10">
    <source>
        <dbReference type="Proteomes" id="UP001597474"/>
    </source>
</evidence>
<feature type="transmembrane region" description="Helical" evidence="7">
    <location>
        <begin position="142"/>
        <end position="162"/>
    </location>
</feature>
<dbReference type="InterPro" id="IPR045621">
    <property type="entry name" value="BPD_transp_1_N"/>
</dbReference>
<evidence type="ECO:0000259" key="8">
    <source>
        <dbReference type="PROSITE" id="PS50928"/>
    </source>
</evidence>
<evidence type="ECO:0000256" key="7">
    <source>
        <dbReference type="RuleBase" id="RU363032"/>
    </source>
</evidence>
<proteinExistence type="inferred from homology"/>
<gene>
    <name evidence="9" type="primary">oppB</name>
    <name evidence="9" type="ORF">ACFSUD_18475</name>
</gene>
<evidence type="ECO:0000256" key="3">
    <source>
        <dbReference type="ARBA" id="ARBA00022475"/>
    </source>
</evidence>
<sequence>MIVYILKRLALAVPTLLILIVVSFMLMHAAPGGPFTAERELPPQVLANLNAKYGLDEPLWRQILSYLWGIVAHFDFGPSFVYKDRSVNQIIAQGFPVTMTYGSIAFVVAVLVGVSLGVAAAVRQNSWLDYFAVGVSIGAQVLPNFVMAPILVLVFTLWLGWLPGGGWQGGQWQYLVMPVIALSTSFMASIARITRSSMLEVLTSNHIRTARAKGLSTRRVIARHALKPALLPVISYLGPAFVAMITGSVIVDIYFSTGGIGKAFVDSALNRDYAVMMGVTILMGALTIFFNLVVDVLYAWIDPKIRY</sequence>
<evidence type="ECO:0000256" key="5">
    <source>
        <dbReference type="ARBA" id="ARBA00022989"/>
    </source>
</evidence>
<dbReference type="InterPro" id="IPR000515">
    <property type="entry name" value="MetI-like"/>
</dbReference>
<dbReference type="Proteomes" id="UP001597474">
    <property type="component" value="Unassembled WGS sequence"/>
</dbReference>
<dbReference type="Gene3D" id="1.10.3720.10">
    <property type="entry name" value="MetI-like"/>
    <property type="match status" value="1"/>
</dbReference>
<accession>A0ABW5U6W6</accession>
<dbReference type="Pfam" id="PF19300">
    <property type="entry name" value="BPD_transp_1_N"/>
    <property type="match status" value="1"/>
</dbReference>
<keyword evidence="4 7" id="KW-0812">Transmembrane</keyword>
<evidence type="ECO:0000256" key="6">
    <source>
        <dbReference type="ARBA" id="ARBA00023136"/>
    </source>
</evidence>